<name>A0AAW9D239_BURTH</name>
<accession>A0AAW9D239</accession>
<proteinExistence type="predicted"/>
<comment type="caution">
    <text evidence="1">The sequence shown here is derived from an EMBL/GenBank/DDBJ whole genome shotgun (WGS) entry which is preliminary data.</text>
</comment>
<protein>
    <submittedName>
        <fullName evidence="1">Uncharacterized protein</fullName>
    </submittedName>
</protein>
<dbReference type="EMBL" id="QXCT01000002">
    <property type="protein sequence ID" value="MDW9254124.1"/>
    <property type="molecule type" value="Genomic_DNA"/>
</dbReference>
<dbReference type="Proteomes" id="UP001272137">
    <property type="component" value="Unassembled WGS sequence"/>
</dbReference>
<evidence type="ECO:0000313" key="2">
    <source>
        <dbReference type="Proteomes" id="UP001272137"/>
    </source>
</evidence>
<sequence length="51" mass="5798">MKPSRHFARRRARLTARDASQCSEAIRAAKCKFGPLPKGRLDATRSRMARL</sequence>
<gene>
    <name evidence="1" type="ORF">C7S16_0260</name>
</gene>
<organism evidence="1 2">
    <name type="scientific">Burkholderia thailandensis</name>
    <dbReference type="NCBI Taxonomy" id="57975"/>
    <lineage>
        <taxon>Bacteria</taxon>
        <taxon>Pseudomonadati</taxon>
        <taxon>Pseudomonadota</taxon>
        <taxon>Betaproteobacteria</taxon>
        <taxon>Burkholderiales</taxon>
        <taxon>Burkholderiaceae</taxon>
        <taxon>Burkholderia</taxon>
        <taxon>pseudomallei group</taxon>
    </lineage>
</organism>
<reference evidence="1" key="1">
    <citation type="submission" date="2018-08" db="EMBL/GenBank/DDBJ databases">
        <title>Identification of Burkholderia cepacia strains that express a Burkholderia pseudomallei-like capsular polysaccharide.</title>
        <authorList>
            <person name="Burtnick M.N."/>
            <person name="Vongsouvath M."/>
            <person name="Newton P."/>
            <person name="Wuthiekanun V."/>
            <person name="Limmathurotsakul D."/>
            <person name="Brett P.J."/>
            <person name="Chantratita N."/>
            <person name="Dance D.A."/>
        </authorList>
    </citation>
    <scope>NUCLEOTIDE SEQUENCE</scope>
    <source>
        <strain evidence="1">SBXCC001</strain>
    </source>
</reference>
<dbReference type="AlphaFoldDB" id="A0AAW9D239"/>
<evidence type="ECO:0000313" key="1">
    <source>
        <dbReference type="EMBL" id="MDW9254124.1"/>
    </source>
</evidence>